<sequence>MWWGCYFARCHEPKFAASTSLARRLWVTWSTFFKIPSQATTYGSSMPIALYTNAHFVDVGGMLIICENIWSSLNGAVDVNVWAYVSVVSVQIRNIWYIALAVKFVVVIRVYCIPQRISSWRLSHGLFCIRGGMIGLLSSLTITAYLRIPGFRNTDVFAARCASFESLWIQRQFSLSEEGGTEFGFYFDLRMSTAVTLVLLSATIGLNALAALTCGSASQPLRRRMLALGGVICSKSTLIPYSTGNLASLMVMSLIWKMTVQHGPEDHPQELRLPSLLSPGPRMTGFKSGACEFGQGQYYDRSMPRRDEIQSGLVNIALLTELLILVKLYVVDQVLYLCQVKDQAKSMLDNDDAKNSQSFFLLPYDPMTLAQNTTVDGGLNSSIYELVKIVDFRTAPWRLMVLCG</sequence>
<keyword evidence="1" id="KW-0472">Membrane</keyword>
<dbReference type="InParanoid" id="K3X346"/>
<keyword evidence="1" id="KW-0812">Transmembrane</keyword>
<dbReference type="EnsemblProtists" id="PYU1_T011645">
    <property type="protein sequence ID" value="PYU1_T011645"/>
    <property type="gene ID" value="PYU1_G011619"/>
</dbReference>
<feature type="transmembrane region" description="Helical" evidence="1">
    <location>
        <begin position="95"/>
        <end position="113"/>
    </location>
</feature>
<evidence type="ECO:0000313" key="3">
    <source>
        <dbReference type="Proteomes" id="UP000019132"/>
    </source>
</evidence>
<organism evidence="2 3">
    <name type="scientific">Globisporangium ultimum (strain ATCC 200006 / CBS 805.95 / DAOM BR144)</name>
    <name type="common">Pythium ultimum</name>
    <dbReference type="NCBI Taxonomy" id="431595"/>
    <lineage>
        <taxon>Eukaryota</taxon>
        <taxon>Sar</taxon>
        <taxon>Stramenopiles</taxon>
        <taxon>Oomycota</taxon>
        <taxon>Peronosporomycetes</taxon>
        <taxon>Pythiales</taxon>
        <taxon>Pythiaceae</taxon>
        <taxon>Globisporangium</taxon>
    </lineage>
</organism>
<feature type="transmembrane region" description="Helical" evidence="1">
    <location>
        <begin position="194"/>
        <end position="215"/>
    </location>
</feature>
<dbReference type="Proteomes" id="UP000019132">
    <property type="component" value="Unassembled WGS sequence"/>
</dbReference>
<dbReference type="HOGENOM" id="CLU_682389_0_0_1"/>
<evidence type="ECO:0000313" key="2">
    <source>
        <dbReference type="EnsemblProtists" id="PYU1_T011645"/>
    </source>
</evidence>
<reference evidence="3" key="1">
    <citation type="journal article" date="2010" name="Genome Biol.">
        <title>Genome sequence of the necrotrophic plant pathogen Pythium ultimum reveals original pathogenicity mechanisms and effector repertoire.</title>
        <authorList>
            <person name="Levesque C.A."/>
            <person name="Brouwer H."/>
            <person name="Cano L."/>
            <person name="Hamilton J.P."/>
            <person name="Holt C."/>
            <person name="Huitema E."/>
            <person name="Raffaele S."/>
            <person name="Robideau G.P."/>
            <person name="Thines M."/>
            <person name="Win J."/>
            <person name="Zerillo M.M."/>
            <person name="Beakes G.W."/>
            <person name="Boore J.L."/>
            <person name="Busam D."/>
            <person name="Dumas B."/>
            <person name="Ferriera S."/>
            <person name="Fuerstenberg S.I."/>
            <person name="Gachon C.M."/>
            <person name="Gaulin E."/>
            <person name="Govers F."/>
            <person name="Grenville-Briggs L."/>
            <person name="Horner N."/>
            <person name="Hostetler J."/>
            <person name="Jiang R.H."/>
            <person name="Johnson J."/>
            <person name="Krajaejun T."/>
            <person name="Lin H."/>
            <person name="Meijer H.J."/>
            <person name="Moore B."/>
            <person name="Morris P."/>
            <person name="Phuntmart V."/>
            <person name="Puiu D."/>
            <person name="Shetty J."/>
            <person name="Stajich J.E."/>
            <person name="Tripathy S."/>
            <person name="Wawra S."/>
            <person name="van West P."/>
            <person name="Whitty B.R."/>
            <person name="Coutinho P.M."/>
            <person name="Henrissat B."/>
            <person name="Martin F."/>
            <person name="Thomas P.D."/>
            <person name="Tyler B.M."/>
            <person name="De Vries R.P."/>
            <person name="Kamoun S."/>
            <person name="Yandell M."/>
            <person name="Tisserat N."/>
            <person name="Buell C.R."/>
        </authorList>
    </citation>
    <scope>NUCLEOTIDE SEQUENCE</scope>
    <source>
        <strain evidence="3">DAOM:BR144</strain>
    </source>
</reference>
<dbReference type="VEuPathDB" id="FungiDB:PYU1_G011619"/>
<accession>K3X346</accession>
<dbReference type="AlphaFoldDB" id="K3X346"/>
<reference evidence="3" key="2">
    <citation type="submission" date="2010-04" db="EMBL/GenBank/DDBJ databases">
        <authorList>
            <person name="Buell R."/>
            <person name="Hamilton J."/>
            <person name="Hostetler J."/>
        </authorList>
    </citation>
    <scope>NUCLEOTIDE SEQUENCE [LARGE SCALE GENOMIC DNA]</scope>
    <source>
        <strain evidence="3">DAOM:BR144</strain>
    </source>
</reference>
<evidence type="ECO:0000256" key="1">
    <source>
        <dbReference type="SAM" id="Phobius"/>
    </source>
</evidence>
<protein>
    <submittedName>
        <fullName evidence="2">Uncharacterized protein</fullName>
    </submittedName>
</protein>
<proteinExistence type="predicted"/>
<feature type="transmembrane region" description="Helical" evidence="1">
    <location>
        <begin position="125"/>
        <end position="146"/>
    </location>
</feature>
<keyword evidence="3" id="KW-1185">Reference proteome</keyword>
<dbReference type="EMBL" id="GL376611">
    <property type="status" value="NOT_ANNOTATED_CDS"/>
    <property type="molecule type" value="Genomic_DNA"/>
</dbReference>
<dbReference type="eggNOG" id="ENOG502T3NT">
    <property type="taxonomic scope" value="Eukaryota"/>
</dbReference>
<keyword evidence="1" id="KW-1133">Transmembrane helix</keyword>
<name>K3X346_GLOUD</name>
<reference evidence="2" key="3">
    <citation type="submission" date="2015-02" db="UniProtKB">
        <authorList>
            <consortium name="EnsemblProtists"/>
        </authorList>
    </citation>
    <scope>IDENTIFICATION</scope>
    <source>
        <strain evidence="2">DAOM BR144</strain>
    </source>
</reference>